<dbReference type="SUPFAM" id="SSF52833">
    <property type="entry name" value="Thioredoxin-like"/>
    <property type="match status" value="1"/>
</dbReference>
<evidence type="ECO:0000259" key="2">
    <source>
        <dbReference type="Pfam" id="PF00462"/>
    </source>
</evidence>
<dbReference type="VEuPathDB" id="FungiDB:DIURU_001562"/>
<dbReference type="Proteomes" id="UP000449547">
    <property type="component" value="Unassembled WGS sequence"/>
</dbReference>
<evidence type="ECO:0000313" key="4">
    <source>
        <dbReference type="Proteomes" id="UP000449547"/>
    </source>
</evidence>
<organism evidence="3 4">
    <name type="scientific">Diutina rugosa</name>
    <name type="common">Yeast</name>
    <name type="synonym">Candida rugosa</name>
    <dbReference type="NCBI Taxonomy" id="5481"/>
    <lineage>
        <taxon>Eukaryota</taxon>
        <taxon>Fungi</taxon>
        <taxon>Dikarya</taxon>
        <taxon>Ascomycota</taxon>
        <taxon>Saccharomycotina</taxon>
        <taxon>Pichiomycetes</taxon>
        <taxon>Debaryomycetaceae</taxon>
        <taxon>Diutina</taxon>
    </lineage>
</organism>
<dbReference type="InterPro" id="IPR036249">
    <property type="entry name" value="Thioredoxin-like_sf"/>
</dbReference>
<dbReference type="PRINTS" id="PR00160">
    <property type="entry name" value="GLUTAREDOXIN"/>
</dbReference>
<dbReference type="GO" id="GO:0004362">
    <property type="term" value="F:glutathione-disulfide reductase (NADPH) activity"/>
    <property type="evidence" value="ECO:0007669"/>
    <property type="project" value="UniProtKB-ARBA"/>
</dbReference>
<feature type="domain" description="Glutaredoxin" evidence="2">
    <location>
        <begin position="122"/>
        <end position="184"/>
    </location>
</feature>
<dbReference type="GO" id="GO:0005801">
    <property type="term" value="C:cis-Golgi network"/>
    <property type="evidence" value="ECO:0007669"/>
    <property type="project" value="UniProtKB-ARBA"/>
</dbReference>
<sequence length="226" mass="24763">MHTAKRIRVVASVAAFMLLLFVMYRSNAAINDRHHARGNRVAKMNSILDSMNNEKQDELINHEIGKLAGADAGAADVDDQAVLDISAGGSGAKSASVASAEAEAEYDPAQDFLNIRMLSPMVVFSKSYCPYSKRIKKLLKDNYEFAPEYVVVELDQHEHGRELQTYLKEVTGRGTVPNVLVGQQSESRGGCDDFVSMHEDGTLLKVLNAWGSPSLVAMKKDTPSNF</sequence>
<protein>
    <recommendedName>
        <fullName evidence="2">Glutaredoxin domain-containing protein</fullName>
    </recommendedName>
</protein>
<dbReference type="GeneID" id="54780215"/>
<dbReference type="EMBL" id="SWFT01000050">
    <property type="protein sequence ID" value="KAA8905134.1"/>
    <property type="molecule type" value="Genomic_DNA"/>
</dbReference>
<accession>A0A642UTA4</accession>
<gene>
    <name evidence="3" type="ORF">DIURU_001562</name>
</gene>
<dbReference type="PANTHER" id="PTHR45694:SF5">
    <property type="entry name" value="GLUTAREDOXIN 2"/>
    <property type="match status" value="1"/>
</dbReference>
<comment type="caution">
    <text evidence="3">The sequence shown here is derived from an EMBL/GenBank/DDBJ whole genome shotgun (WGS) entry which is preliminary data.</text>
</comment>
<evidence type="ECO:0000256" key="1">
    <source>
        <dbReference type="ARBA" id="ARBA00009630"/>
    </source>
</evidence>
<comment type="similarity">
    <text evidence="1">Belongs to the glutaredoxin family. Monothiol subfamily.</text>
</comment>
<dbReference type="GO" id="GO:0005796">
    <property type="term" value="C:Golgi lumen"/>
    <property type="evidence" value="ECO:0007669"/>
    <property type="project" value="TreeGrafter"/>
</dbReference>
<reference evidence="3 4" key="1">
    <citation type="submission" date="2019-07" db="EMBL/GenBank/DDBJ databases">
        <title>Genome assembly of two rare yeast pathogens: Diutina rugosa and Trichomonascus ciferrii.</title>
        <authorList>
            <person name="Mixao V."/>
            <person name="Saus E."/>
            <person name="Hansen A."/>
            <person name="Lass-Flor C."/>
            <person name="Gabaldon T."/>
        </authorList>
    </citation>
    <scope>NUCLEOTIDE SEQUENCE [LARGE SCALE GENOMIC DNA]</scope>
    <source>
        <strain evidence="3 4">CBS 613</strain>
    </source>
</reference>
<dbReference type="OrthoDB" id="423313at2759"/>
<dbReference type="NCBIfam" id="TIGR02180">
    <property type="entry name" value="GRX_euk"/>
    <property type="match status" value="1"/>
</dbReference>
<dbReference type="OMA" id="INDRHHA"/>
<dbReference type="InterPro" id="IPR011899">
    <property type="entry name" value="Glutaredoxin_euk/vir"/>
</dbReference>
<dbReference type="PANTHER" id="PTHR45694">
    <property type="entry name" value="GLUTAREDOXIN 2"/>
    <property type="match status" value="1"/>
</dbReference>
<proteinExistence type="inferred from homology"/>
<dbReference type="FunFam" id="3.40.30.10:FF:000093">
    <property type="entry name" value="Glutaredoxin 2"/>
    <property type="match status" value="1"/>
</dbReference>
<name>A0A642UTA4_DIURU</name>
<dbReference type="AlphaFoldDB" id="A0A642UTA4"/>
<dbReference type="InterPro" id="IPR002109">
    <property type="entry name" value="Glutaredoxin"/>
</dbReference>
<dbReference type="InterPro" id="IPR014025">
    <property type="entry name" value="Glutaredoxin_subgr"/>
</dbReference>
<dbReference type="GO" id="GO:0034599">
    <property type="term" value="P:cellular response to oxidative stress"/>
    <property type="evidence" value="ECO:0007669"/>
    <property type="project" value="TreeGrafter"/>
</dbReference>
<evidence type="ECO:0000313" key="3">
    <source>
        <dbReference type="EMBL" id="KAA8905134.1"/>
    </source>
</evidence>
<dbReference type="Gene3D" id="3.40.30.10">
    <property type="entry name" value="Glutaredoxin"/>
    <property type="match status" value="1"/>
</dbReference>
<dbReference type="Pfam" id="PF00462">
    <property type="entry name" value="Glutaredoxin"/>
    <property type="match status" value="1"/>
</dbReference>
<dbReference type="GO" id="GO:0000324">
    <property type="term" value="C:fungal-type vacuole"/>
    <property type="evidence" value="ECO:0007669"/>
    <property type="project" value="TreeGrafter"/>
</dbReference>
<dbReference type="CDD" id="cd03419">
    <property type="entry name" value="GRX_GRXh_1_2_like"/>
    <property type="match status" value="1"/>
</dbReference>
<keyword evidence="4" id="KW-1185">Reference proteome</keyword>
<dbReference type="RefSeq" id="XP_034013520.1">
    <property type="nucleotide sequence ID" value="XM_034154119.1"/>
</dbReference>
<dbReference type="PROSITE" id="PS51354">
    <property type="entry name" value="GLUTAREDOXIN_2"/>
    <property type="match status" value="1"/>
</dbReference>